<keyword evidence="1" id="KW-0812">Transmembrane</keyword>
<name>A0AA41Q4C7_9ACTN</name>
<dbReference type="AlphaFoldDB" id="A0AA41Q4C7"/>
<evidence type="ECO:0000313" key="3">
    <source>
        <dbReference type="Proteomes" id="UP001165378"/>
    </source>
</evidence>
<dbReference type="Proteomes" id="UP001165378">
    <property type="component" value="Unassembled WGS sequence"/>
</dbReference>
<keyword evidence="3" id="KW-1185">Reference proteome</keyword>
<feature type="transmembrane region" description="Helical" evidence="1">
    <location>
        <begin position="6"/>
        <end position="24"/>
    </location>
</feature>
<evidence type="ECO:0000313" key="2">
    <source>
        <dbReference type="EMBL" id="MCF2531319.1"/>
    </source>
</evidence>
<reference evidence="2" key="1">
    <citation type="submission" date="2022-01" db="EMBL/GenBank/DDBJ databases">
        <title>Genome-Based Taxonomic Classification of the Phylum Actinobacteria.</title>
        <authorList>
            <person name="Gao Y."/>
        </authorList>
    </citation>
    <scope>NUCLEOTIDE SEQUENCE</scope>
    <source>
        <strain evidence="2">KLBMP 8922</strain>
    </source>
</reference>
<dbReference type="EMBL" id="JAKFHA010000023">
    <property type="protein sequence ID" value="MCF2531319.1"/>
    <property type="molecule type" value="Genomic_DNA"/>
</dbReference>
<gene>
    <name evidence="2" type="ORF">LZ495_29435</name>
</gene>
<sequence length="165" mass="18315">MASDLVVGLELLGLSSPFVAIGVMRMKYLAGLSPEGRAGIRLARRAQRDWVQLALNLGLKWEEPTAGRREFAWLNNPQLPRGRTPRVEVPRFRAEPIEGGFVATVGTMHGVGLAEVQKQAEHLRNAWRCERVTVEQDVPGKLKIRALITDPLTVPYSPRKGATWA</sequence>
<keyword evidence="1" id="KW-1133">Transmembrane helix</keyword>
<keyword evidence="1" id="KW-0472">Membrane</keyword>
<comment type="caution">
    <text evidence="2">The sequence shown here is derived from an EMBL/GenBank/DDBJ whole genome shotgun (WGS) entry which is preliminary data.</text>
</comment>
<accession>A0AA41Q4C7</accession>
<protein>
    <submittedName>
        <fullName evidence="2">Uncharacterized protein</fullName>
    </submittedName>
</protein>
<organism evidence="2 3">
    <name type="scientific">Yinghuangia soli</name>
    <dbReference type="NCBI Taxonomy" id="2908204"/>
    <lineage>
        <taxon>Bacteria</taxon>
        <taxon>Bacillati</taxon>
        <taxon>Actinomycetota</taxon>
        <taxon>Actinomycetes</taxon>
        <taxon>Kitasatosporales</taxon>
        <taxon>Streptomycetaceae</taxon>
        <taxon>Yinghuangia</taxon>
    </lineage>
</organism>
<dbReference type="RefSeq" id="WP_235055986.1">
    <property type="nucleotide sequence ID" value="NZ_JAKFHA010000023.1"/>
</dbReference>
<evidence type="ECO:0000256" key="1">
    <source>
        <dbReference type="SAM" id="Phobius"/>
    </source>
</evidence>
<proteinExistence type="predicted"/>